<feature type="domain" description="Helix-hairpin-helix DNA-binding motif class 1" evidence="22">
    <location>
        <begin position="93"/>
        <end position="112"/>
    </location>
</feature>
<dbReference type="InterPro" id="IPR043519">
    <property type="entry name" value="NT_sf"/>
</dbReference>
<keyword evidence="8" id="KW-0808">Transferase</keyword>
<dbReference type="AlphaFoldDB" id="A0A2H0VHS7"/>
<dbReference type="Gene3D" id="3.30.210.10">
    <property type="entry name" value="DNA polymerase, thumb domain"/>
    <property type="match status" value="1"/>
</dbReference>
<dbReference type="Proteomes" id="UP000230776">
    <property type="component" value="Unassembled WGS sequence"/>
</dbReference>
<proteinExistence type="predicted"/>
<dbReference type="InterPro" id="IPR003583">
    <property type="entry name" value="Hlx-hairpin-Hlx_DNA-bd_motif"/>
</dbReference>
<dbReference type="InterPro" id="IPR002008">
    <property type="entry name" value="DNA_pol_X_beta-like"/>
</dbReference>
<organism evidence="24 25">
    <name type="scientific">Candidatus Colwellbacteria bacterium CG10_big_fil_rev_8_21_14_0_10_41_28</name>
    <dbReference type="NCBI Taxonomy" id="1974539"/>
    <lineage>
        <taxon>Bacteria</taxon>
        <taxon>Candidatus Colwelliibacteriota</taxon>
    </lineage>
</organism>
<dbReference type="Pfam" id="PF14520">
    <property type="entry name" value="HHH_5"/>
    <property type="match status" value="1"/>
</dbReference>
<dbReference type="InterPro" id="IPR022312">
    <property type="entry name" value="DNA_pol_X"/>
</dbReference>
<dbReference type="Pfam" id="PF14791">
    <property type="entry name" value="DNA_pol_B_thumb"/>
    <property type="match status" value="1"/>
</dbReference>
<evidence type="ECO:0000256" key="13">
    <source>
        <dbReference type="ARBA" id="ARBA00022932"/>
    </source>
</evidence>
<protein>
    <recommendedName>
        <fullName evidence="5">DNA polymerase beta</fullName>
        <ecNumber evidence="3">2.7.7.7</ecNumber>
        <ecNumber evidence="4">4.2.99.18</ecNumber>
    </recommendedName>
    <alternativeName>
        <fullName evidence="16">5'-deoxyribose-phosphate lyase</fullName>
    </alternativeName>
    <alternativeName>
        <fullName evidence="17">AP lyase</fullName>
    </alternativeName>
</protein>
<dbReference type="InterPro" id="IPR002054">
    <property type="entry name" value="DNA-dir_DNA_pol_X"/>
</dbReference>
<dbReference type="PANTHER" id="PTHR11276">
    <property type="entry name" value="DNA POLYMERASE TYPE-X FAMILY MEMBER"/>
    <property type="match status" value="1"/>
</dbReference>
<dbReference type="GO" id="GO:0003887">
    <property type="term" value="F:DNA-directed DNA polymerase activity"/>
    <property type="evidence" value="ECO:0007669"/>
    <property type="project" value="UniProtKB-KW"/>
</dbReference>
<keyword evidence="14" id="KW-0915">Sodium</keyword>
<dbReference type="SMART" id="SM00278">
    <property type="entry name" value="HhH1"/>
    <property type="match status" value="3"/>
</dbReference>
<sequence>MRNKDISKILFEIGEYLAMDDIPFKPQAYKKAALEINGLEEELADIYKGGGLNKLKYIPGIGEAIALKIEEAIKTGGVKLHKRLKKALPVDLYDLSGIEGVGPKRIRALYQKLGVKTVGDLKKVAKRGEVRGLDGFGEKSEEKILESIEYFENQKGRIPYVEAKEIADKFEKRVREHLKISQSIIAGSLRRKKETIGDLDILVVSKDPEEVMDFFVSQKEIGRIIAKGPTKSSVSLKQGVDVDLRVVEEESYGAALLYFTGSKSHNIWMRKIAQDKGLKLNEYGLFDGDKRIAGETEEEIYEKLGLEYIPPEKRENAGDWVTEKK</sequence>
<evidence type="ECO:0000256" key="6">
    <source>
        <dbReference type="ARBA" id="ARBA00022481"/>
    </source>
</evidence>
<comment type="caution">
    <text evidence="24">The sequence shown here is derived from an EMBL/GenBank/DDBJ whole genome shotgun (WGS) entry which is preliminary data.</text>
</comment>
<comment type="catalytic activity">
    <reaction evidence="21">
        <text>DNA(n) + a 2'-deoxyribonucleoside 5'-triphosphate = DNA(n+1) + diphosphate</text>
        <dbReference type="Rhea" id="RHEA:22508"/>
        <dbReference type="Rhea" id="RHEA-COMP:17339"/>
        <dbReference type="Rhea" id="RHEA-COMP:17340"/>
        <dbReference type="ChEBI" id="CHEBI:33019"/>
        <dbReference type="ChEBI" id="CHEBI:61560"/>
        <dbReference type="ChEBI" id="CHEBI:173112"/>
        <dbReference type="EC" id="2.7.7.7"/>
    </reaction>
</comment>
<dbReference type="Pfam" id="PF14792">
    <property type="entry name" value="DNA_pol_B_palm"/>
    <property type="match status" value="1"/>
</dbReference>
<evidence type="ECO:0000256" key="16">
    <source>
        <dbReference type="ARBA" id="ARBA00035717"/>
    </source>
</evidence>
<evidence type="ECO:0000256" key="9">
    <source>
        <dbReference type="ARBA" id="ARBA00022695"/>
    </source>
</evidence>
<dbReference type="InterPro" id="IPR010996">
    <property type="entry name" value="HHH_MUS81"/>
</dbReference>
<keyword evidence="10" id="KW-0235">DNA replication</keyword>
<dbReference type="EC" id="4.2.99.18" evidence="4"/>
<evidence type="ECO:0000256" key="11">
    <source>
        <dbReference type="ARBA" id="ARBA00022763"/>
    </source>
</evidence>
<dbReference type="SUPFAM" id="SSF158702">
    <property type="entry name" value="Sec63 N-terminal domain-like"/>
    <property type="match status" value="1"/>
</dbReference>
<evidence type="ECO:0000256" key="15">
    <source>
        <dbReference type="ARBA" id="ARBA00023204"/>
    </source>
</evidence>
<dbReference type="Pfam" id="PF14716">
    <property type="entry name" value="HHH_8"/>
    <property type="match status" value="1"/>
</dbReference>
<dbReference type="InterPro" id="IPR029398">
    <property type="entry name" value="PolB_thumb"/>
</dbReference>
<name>A0A2H0VHS7_9BACT</name>
<feature type="domain" description="Helix-hairpin-helix DNA-binding motif class 1" evidence="22">
    <location>
        <begin position="53"/>
        <end position="72"/>
    </location>
</feature>
<evidence type="ECO:0000256" key="18">
    <source>
        <dbReference type="ARBA" id="ARBA00044632"/>
    </source>
</evidence>
<keyword evidence="11" id="KW-0227">DNA damage</keyword>
<dbReference type="PRINTS" id="PR00870">
    <property type="entry name" value="DNAPOLXBETA"/>
</dbReference>
<dbReference type="Gene3D" id="3.30.460.10">
    <property type="entry name" value="Beta Polymerase, domain 2"/>
    <property type="match status" value="1"/>
</dbReference>
<keyword evidence="15" id="KW-0234">DNA repair</keyword>
<evidence type="ECO:0000313" key="25">
    <source>
        <dbReference type="Proteomes" id="UP000230776"/>
    </source>
</evidence>
<gene>
    <name evidence="24" type="ORF">COT88_00500</name>
</gene>
<evidence type="ECO:0000256" key="17">
    <source>
        <dbReference type="ARBA" id="ARBA00035726"/>
    </source>
</evidence>
<dbReference type="GO" id="GO:0005737">
    <property type="term" value="C:cytoplasm"/>
    <property type="evidence" value="ECO:0007669"/>
    <property type="project" value="UniProtKB-SubCell"/>
</dbReference>
<dbReference type="PANTHER" id="PTHR11276:SF28">
    <property type="entry name" value="DNA POLYMERASE LAMBDA"/>
    <property type="match status" value="1"/>
</dbReference>
<dbReference type="Gene3D" id="1.10.150.20">
    <property type="entry name" value="5' to 3' exonuclease, C-terminal subdomain"/>
    <property type="match status" value="1"/>
</dbReference>
<comment type="catalytic activity">
    <reaction evidence="18">
        <text>2'-deoxyribonucleotide-(2'-deoxyribose 5'-phosphate)-2'-deoxyribonucleotide-DNA = a 3'-end 2'-deoxyribonucleotide-(2,3-dehydro-2,3-deoxyribose 5'-phosphate)-DNA + a 5'-end 5'-phospho-2'-deoxyribonucleoside-DNA + H(+)</text>
        <dbReference type="Rhea" id="RHEA:66592"/>
        <dbReference type="Rhea" id="RHEA-COMP:13180"/>
        <dbReference type="Rhea" id="RHEA-COMP:16897"/>
        <dbReference type="Rhea" id="RHEA-COMP:17067"/>
        <dbReference type="ChEBI" id="CHEBI:15378"/>
        <dbReference type="ChEBI" id="CHEBI:136412"/>
        <dbReference type="ChEBI" id="CHEBI:157695"/>
        <dbReference type="ChEBI" id="CHEBI:167181"/>
        <dbReference type="EC" id="4.2.99.18"/>
    </reaction>
</comment>
<dbReference type="CDD" id="cd00141">
    <property type="entry name" value="NT_POLXc"/>
    <property type="match status" value="1"/>
</dbReference>
<dbReference type="InterPro" id="IPR037160">
    <property type="entry name" value="DNA_Pol_thumb_sf"/>
</dbReference>
<evidence type="ECO:0000256" key="19">
    <source>
        <dbReference type="ARBA" id="ARBA00044678"/>
    </source>
</evidence>
<dbReference type="GO" id="GO:0003677">
    <property type="term" value="F:DNA binding"/>
    <property type="evidence" value="ECO:0007669"/>
    <property type="project" value="InterPro"/>
</dbReference>
<keyword evidence="7" id="KW-0237">DNA synthesis</keyword>
<evidence type="ECO:0000256" key="8">
    <source>
        <dbReference type="ARBA" id="ARBA00022679"/>
    </source>
</evidence>
<evidence type="ECO:0000256" key="14">
    <source>
        <dbReference type="ARBA" id="ARBA00023053"/>
    </source>
</evidence>
<dbReference type="GO" id="GO:0006281">
    <property type="term" value="P:DNA repair"/>
    <property type="evidence" value="ECO:0007669"/>
    <property type="project" value="UniProtKB-KW"/>
</dbReference>
<accession>A0A2H0VHS7</accession>
<evidence type="ECO:0000256" key="4">
    <source>
        <dbReference type="ARBA" id="ARBA00012720"/>
    </source>
</evidence>
<keyword evidence="9" id="KW-0548">Nucleotidyltransferase</keyword>
<evidence type="ECO:0000259" key="22">
    <source>
        <dbReference type="SMART" id="SM00278"/>
    </source>
</evidence>
<keyword evidence="12" id="KW-0832">Ubl conjugation</keyword>
<keyword evidence="6" id="KW-0488">Methylation</keyword>
<dbReference type="SUPFAM" id="SSF81301">
    <property type="entry name" value="Nucleotidyltransferase"/>
    <property type="match status" value="1"/>
</dbReference>
<evidence type="ECO:0000256" key="10">
    <source>
        <dbReference type="ARBA" id="ARBA00022705"/>
    </source>
</evidence>
<feature type="domain" description="DNA-directed DNA polymerase X" evidence="23">
    <location>
        <begin position="1"/>
        <end position="315"/>
    </location>
</feature>
<evidence type="ECO:0000259" key="23">
    <source>
        <dbReference type="SMART" id="SM00483"/>
    </source>
</evidence>
<comment type="cofactor">
    <cofactor evidence="1">
        <name>Mg(2+)</name>
        <dbReference type="ChEBI" id="CHEBI:18420"/>
    </cofactor>
</comment>
<dbReference type="InterPro" id="IPR028207">
    <property type="entry name" value="DNA_pol_B_palm_palm"/>
</dbReference>
<dbReference type="EC" id="2.7.7.7" evidence="3"/>
<keyword evidence="13" id="KW-0239">DNA-directed DNA polymerase</keyword>
<evidence type="ECO:0000256" key="7">
    <source>
        <dbReference type="ARBA" id="ARBA00022634"/>
    </source>
</evidence>
<dbReference type="Gene3D" id="1.10.150.110">
    <property type="entry name" value="DNA polymerase beta, N-terminal domain-like"/>
    <property type="match status" value="1"/>
</dbReference>
<evidence type="ECO:0000313" key="24">
    <source>
        <dbReference type="EMBL" id="PIR98641.1"/>
    </source>
</evidence>
<evidence type="ECO:0000256" key="12">
    <source>
        <dbReference type="ARBA" id="ARBA00022843"/>
    </source>
</evidence>
<dbReference type="EMBL" id="PFAG01000006">
    <property type="protein sequence ID" value="PIR98641.1"/>
    <property type="molecule type" value="Genomic_DNA"/>
</dbReference>
<evidence type="ECO:0000256" key="20">
    <source>
        <dbReference type="ARBA" id="ARBA00045548"/>
    </source>
</evidence>
<evidence type="ECO:0000256" key="1">
    <source>
        <dbReference type="ARBA" id="ARBA00001946"/>
    </source>
</evidence>
<evidence type="ECO:0000256" key="2">
    <source>
        <dbReference type="ARBA" id="ARBA00004496"/>
    </source>
</evidence>
<comment type="function">
    <text evidence="20">Repair polymerase that plays a key role in base-excision repair. During this process, the damaged base is excised by specific DNA glycosylases, the DNA backbone is nicked at the abasic site by an apurinic/apyrimidic (AP) endonuclease, and POLB removes 5'-deoxyribose-phosphate from the preincised AP site acting as a 5'-deoxyribose-phosphate lyase (5'-dRP lyase); through its DNA polymerase activity, it adds one nucleotide to the 3' end of the arising single-nucleotide gap. Conducts 'gap-filling' DNA synthesis in a stepwise distributive fashion rather than in a processive fashion as for other DNA polymerases. It is also able to cleave sugar-phosphate bonds 3' to an intact AP site, acting as an AP lyase.</text>
</comment>
<evidence type="ECO:0000256" key="3">
    <source>
        <dbReference type="ARBA" id="ARBA00012417"/>
    </source>
</evidence>
<reference evidence="25" key="1">
    <citation type="submission" date="2017-09" db="EMBL/GenBank/DDBJ databases">
        <title>Depth-based differentiation of microbial function through sediment-hosted aquifers and enrichment of novel symbionts in the deep terrestrial subsurface.</title>
        <authorList>
            <person name="Probst A.J."/>
            <person name="Ladd B."/>
            <person name="Jarett J.K."/>
            <person name="Geller-Mcgrath D.E."/>
            <person name="Sieber C.M.K."/>
            <person name="Emerson J.B."/>
            <person name="Anantharaman K."/>
            <person name="Thomas B.C."/>
            <person name="Malmstrom R."/>
            <person name="Stieglmeier M."/>
            <person name="Klingl A."/>
            <person name="Woyke T."/>
            <person name="Ryan C.M."/>
            <person name="Banfield J.F."/>
        </authorList>
    </citation>
    <scope>NUCLEOTIDE SEQUENCE [LARGE SCALE GENOMIC DNA]</scope>
</reference>
<dbReference type="SMART" id="SM00483">
    <property type="entry name" value="POLXc"/>
    <property type="match status" value="1"/>
</dbReference>
<evidence type="ECO:0000256" key="21">
    <source>
        <dbReference type="ARBA" id="ARBA00049244"/>
    </source>
</evidence>
<dbReference type="GO" id="GO:0140078">
    <property type="term" value="F:class I DNA-(apurinic or apyrimidinic site) endonuclease activity"/>
    <property type="evidence" value="ECO:0007669"/>
    <property type="project" value="UniProtKB-EC"/>
</dbReference>
<dbReference type="SUPFAM" id="SSF47802">
    <property type="entry name" value="DNA polymerase beta, N-terminal domain-like"/>
    <property type="match status" value="1"/>
</dbReference>
<comment type="catalytic activity">
    <reaction evidence="19">
        <text>a 5'-end 2'-deoxyribose-2'-deoxyribonucleotide-DNA = (2E,4S)-4-hydroxypenten-2-al-5-phosphate + a 5'-end 5'-phospho-2'-deoxyribonucleoside-DNA + H(+)</text>
        <dbReference type="Rhea" id="RHEA:76255"/>
        <dbReference type="Rhea" id="RHEA-COMP:13180"/>
        <dbReference type="Rhea" id="RHEA-COMP:18657"/>
        <dbReference type="ChEBI" id="CHEBI:15378"/>
        <dbReference type="ChEBI" id="CHEBI:136412"/>
        <dbReference type="ChEBI" id="CHEBI:195194"/>
        <dbReference type="ChEBI" id="CHEBI:195195"/>
    </reaction>
</comment>
<feature type="domain" description="Helix-hairpin-helix DNA-binding motif class 1" evidence="22">
    <location>
        <begin position="128"/>
        <end position="147"/>
    </location>
</feature>
<comment type="subcellular location">
    <subcellularLocation>
        <location evidence="2">Cytoplasm</location>
    </subcellularLocation>
</comment>
<evidence type="ECO:0000256" key="5">
    <source>
        <dbReference type="ARBA" id="ARBA00020020"/>
    </source>
</evidence>
<dbReference type="InterPro" id="IPR027421">
    <property type="entry name" value="DNA_pol_lamdba_lyase_dom_sf"/>
</dbReference>